<comment type="caution">
    <text evidence="1">The sequence shown here is derived from an EMBL/GenBank/DDBJ whole genome shotgun (WGS) entry which is preliminary data.</text>
</comment>
<sequence length="92" mass="10686">MYASDFAVAKTGVYWDIEDCPIPENLSPKMIYKNIKAALADMGYKNIYRNFLVHGIHERLLGTTYKPPKRWSSLEVPFGPNVRSSYWCKVRQ</sequence>
<organism evidence="1 2">
    <name type="scientific">Microthlaspi erraticum</name>
    <dbReference type="NCBI Taxonomy" id="1685480"/>
    <lineage>
        <taxon>Eukaryota</taxon>
        <taxon>Viridiplantae</taxon>
        <taxon>Streptophyta</taxon>
        <taxon>Embryophyta</taxon>
        <taxon>Tracheophyta</taxon>
        <taxon>Spermatophyta</taxon>
        <taxon>Magnoliopsida</taxon>
        <taxon>eudicotyledons</taxon>
        <taxon>Gunneridae</taxon>
        <taxon>Pentapetalae</taxon>
        <taxon>rosids</taxon>
        <taxon>malvids</taxon>
        <taxon>Brassicales</taxon>
        <taxon>Brassicaceae</taxon>
        <taxon>Coluteocarpeae</taxon>
        <taxon>Microthlaspi</taxon>
    </lineage>
</organism>
<keyword evidence="2" id="KW-1185">Reference proteome</keyword>
<protein>
    <recommendedName>
        <fullName evidence="3">NYN domain-containing protein</fullName>
    </recommendedName>
</protein>
<gene>
    <name evidence="1" type="ORF">MERR_LOCUS6516</name>
</gene>
<dbReference type="Proteomes" id="UP000467841">
    <property type="component" value="Unassembled WGS sequence"/>
</dbReference>
<dbReference type="AlphaFoldDB" id="A0A6D2HRB8"/>
<reference evidence="1" key="1">
    <citation type="submission" date="2020-01" db="EMBL/GenBank/DDBJ databases">
        <authorList>
            <person name="Mishra B."/>
        </authorList>
    </citation>
    <scope>NUCLEOTIDE SEQUENCE [LARGE SCALE GENOMIC DNA]</scope>
</reference>
<dbReference type="EMBL" id="CACVBM020000444">
    <property type="protein sequence ID" value="CAA7019281.1"/>
    <property type="molecule type" value="Genomic_DNA"/>
</dbReference>
<dbReference type="GO" id="GO:0010468">
    <property type="term" value="P:regulation of gene expression"/>
    <property type="evidence" value="ECO:0007669"/>
    <property type="project" value="InterPro"/>
</dbReference>
<accession>A0A6D2HRB8</accession>
<dbReference type="OrthoDB" id="1090956at2759"/>
<dbReference type="PANTHER" id="PTHR14379">
    <property type="entry name" value="LIMKAIN B LKAP"/>
    <property type="match status" value="1"/>
</dbReference>
<proteinExistence type="predicted"/>
<evidence type="ECO:0008006" key="3">
    <source>
        <dbReference type="Google" id="ProtNLM"/>
    </source>
</evidence>
<dbReference type="PANTHER" id="PTHR14379:SF3">
    <property type="entry name" value="MEIOSIS REGULATOR AND MRNA STABILITY FACTOR 1"/>
    <property type="match status" value="1"/>
</dbReference>
<dbReference type="GO" id="GO:0005777">
    <property type="term" value="C:peroxisome"/>
    <property type="evidence" value="ECO:0007669"/>
    <property type="project" value="InterPro"/>
</dbReference>
<name>A0A6D2HRB8_9BRAS</name>
<evidence type="ECO:0000313" key="2">
    <source>
        <dbReference type="Proteomes" id="UP000467841"/>
    </source>
</evidence>
<dbReference type="InterPro" id="IPR024768">
    <property type="entry name" value="Marf1"/>
</dbReference>
<evidence type="ECO:0000313" key="1">
    <source>
        <dbReference type="EMBL" id="CAA7019281.1"/>
    </source>
</evidence>